<name>A0A1I8ADN7_9BILA</name>
<sequence>MAATGNSTAPDLTLFQVTGAVFTITTTFSCLLQLRTFWVLITKSIYRNSECFRLLMHISLSQMLMYPGFVLISISRVFSFDPWVPTINLLISSSRTEVILSFVLALNRLKIIASFKYPQPVHTVISITSSNAQSKILKSKELRVIRHPHEHLVN</sequence>
<feature type="transmembrane region" description="Helical" evidence="1">
    <location>
        <begin position="12"/>
        <end position="34"/>
    </location>
</feature>
<organism evidence="2 3">
    <name type="scientific">Steinernema glaseri</name>
    <dbReference type="NCBI Taxonomy" id="37863"/>
    <lineage>
        <taxon>Eukaryota</taxon>
        <taxon>Metazoa</taxon>
        <taxon>Ecdysozoa</taxon>
        <taxon>Nematoda</taxon>
        <taxon>Chromadorea</taxon>
        <taxon>Rhabditida</taxon>
        <taxon>Tylenchina</taxon>
        <taxon>Panagrolaimomorpha</taxon>
        <taxon>Strongyloidoidea</taxon>
        <taxon>Steinernematidae</taxon>
        <taxon>Steinernema</taxon>
    </lineage>
</organism>
<dbReference type="AlphaFoldDB" id="A0A1I8ADN7"/>
<evidence type="ECO:0000313" key="3">
    <source>
        <dbReference type="WBParaSite" id="L893_g4671.t1"/>
    </source>
</evidence>
<dbReference type="Proteomes" id="UP000095287">
    <property type="component" value="Unplaced"/>
</dbReference>
<protein>
    <submittedName>
        <fullName evidence="3">Serpentine receptor class gamma</fullName>
    </submittedName>
</protein>
<keyword evidence="1" id="KW-0812">Transmembrane</keyword>
<keyword evidence="2" id="KW-1185">Reference proteome</keyword>
<reference evidence="3" key="1">
    <citation type="submission" date="2016-11" db="UniProtKB">
        <authorList>
            <consortium name="WormBaseParasite"/>
        </authorList>
    </citation>
    <scope>IDENTIFICATION</scope>
</reference>
<accession>A0A1I8ADN7</accession>
<evidence type="ECO:0000313" key="2">
    <source>
        <dbReference type="Proteomes" id="UP000095287"/>
    </source>
</evidence>
<keyword evidence="1" id="KW-0472">Membrane</keyword>
<dbReference type="WBParaSite" id="L893_g4671.t1">
    <property type="protein sequence ID" value="L893_g4671.t1"/>
    <property type="gene ID" value="L893_g4671"/>
</dbReference>
<evidence type="ECO:0000256" key="1">
    <source>
        <dbReference type="SAM" id="Phobius"/>
    </source>
</evidence>
<feature type="transmembrane region" description="Helical" evidence="1">
    <location>
        <begin position="54"/>
        <end position="74"/>
    </location>
</feature>
<proteinExistence type="predicted"/>
<feature type="transmembrane region" description="Helical" evidence="1">
    <location>
        <begin position="86"/>
        <end position="106"/>
    </location>
</feature>
<keyword evidence="1" id="KW-1133">Transmembrane helix</keyword>